<dbReference type="EMBL" id="BGPR01040243">
    <property type="protein sequence ID" value="GBO16345.1"/>
    <property type="molecule type" value="Genomic_DNA"/>
</dbReference>
<reference evidence="1 2" key="1">
    <citation type="journal article" date="2019" name="Sci. Rep.">
        <title>Orb-weaving spider Araneus ventricosus genome elucidates the spidroin gene catalogue.</title>
        <authorList>
            <person name="Kono N."/>
            <person name="Nakamura H."/>
            <person name="Ohtoshi R."/>
            <person name="Moran D.A.P."/>
            <person name="Shinohara A."/>
            <person name="Yoshida Y."/>
            <person name="Fujiwara M."/>
            <person name="Mori M."/>
            <person name="Tomita M."/>
            <person name="Arakawa K."/>
        </authorList>
    </citation>
    <scope>NUCLEOTIDE SEQUENCE [LARGE SCALE GENOMIC DNA]</scope>
</reference>
<evidence type="ECO:0000313" key="1">
    <source>
        <dbReference type="EMBL" id="GBO16345.1"/>
    </source>
</evidence>
<sequence length="87" mass="9527">IAKKTSAVDICSRVIGPILSLEEITAKIITLAGGRHEGITTRNSSNAPVVFDGKVVEENIRFDGFHIDIGNNKLLLHVVCERLWCRG</sequence>
<organism evidence="1 2">
    <name type="scientific">Araneus ventricosus</name>
    <name type="common">Orbweaver spider</name>
    <name type="synonym">Epeira ventricosa</name>
    <dbReference type="NCBI Taxonomy" id="182803"/>
    <lineage>
        <taxon>Eukaryota</taxon>
        <taxon>Metazoa</taxon>
        <taxon>Ecdysozoa</taxon>
        <taxon>Arthropoda</taxon>
        <taxon>Chelicerata</taxon>
        <taxon>Arachnida</taxon>
        <taxon>Araneae</taxon>
        <taxon>Araneomorphae</taxon>
        <taxon>Entelegynae</taxon>
        <taxon>Araneoidea</taxon>
        <taxon>Araneidae</taxon>
        <taxon>Araneus</taxon>
    </lineage>
</organism>
<protein>
    <submittedName>
        <fullName evidence="1">Uncharacterized protein</fullName>
    </submittedName>
</protein>
<name>A0A4Y2UTL8_ARAVE</name>
<feature type="non-terminal residue" evidence="1">
    <location>
        <position position="1"/>
    </location>
</feature>
<comment type="caution">
    <text evidence="1">The sequence shown here is derived from an EMBL/GenBank/DDBJ whole genome shotgun (WGS) entry which is preliminary data.</text>
</comment>
<proteinExistence type="predicted"/>
<gene>
    <name evidence="1" type="ORF">AVEN_5806_1</name>
</gene>
<accession>A0A4Y2UTL8</accession>
<evidence type="ECO:0000313" key="2">
    <source>
        <dbReference type="Proteomes" id="UP000499080"/>
    </source>
</evidence>
<dbReference type="Proteomes" id="UP000499080">
    <property type="component" value="Unassembled WGS sequence"/>
</dbReference>
<dbReference type="AlphaFoldDB" id="A0A4Y2UTL8"/>
<keyword evidence="2" id="KW-1185">Reference proteome</keyword>